<evidence type="ECO:0000313" key="4">
    <source>
        <dbReference type="EMBL" id="QFU16007.1"/>
    </source>
</evidence>
<keyword evidence="1" id="KW-0175">Coiled coil</keyword>
<evidence type="ECO:0000256" key="3">
    <source>
        <dbReference type="SAM" id="SignalP"/>
    </source>
</evidence>
<dbReference type="AlphaFoldDB" id="A0A5P9JTQ8"/>
<dbReference type="KEGG" id="mico:GDR74_07090"/>
<keyword evidence="5" id="KW-1185">Reference proteome</keyword>
<feature type="coiled-coil region" evidence="1">
    <location>
        <begin position="37"/>
        <end position="70"/>
    </location>
</feature>
<proteinExistence type="predicted"/>
<gene>
    <name evidence="4" type="ORF">GDR74_07090</name>
</gene>
<evidence type="ECO:0000313" key="5">
    <source>
        <dbReference type="Proteomes" id="UP000325614"/>
    </source>
</evidence>
<feature type="signal peptide" evidence="3">
    <location>
        <begin position="1"/>
        <end position="23"/>
    </location>
</feature>
<protein>
    <submittedName>
        <fullName evidence="4">Uncharacterized protein</fullName>
    </submittedName>
</protein>
<name>A0A5P9JTQ8_9HYPH</name>
<dbReference type="Proteomes" id="UP000325614">
    <property type="component" value="Chromosome"/>
</dbReference>
<evidence type="ECO:0000256" key="2">
    <source>
        <dbReference type="SAM" id="MobiDB-lite"/>
    </source>
</evidence>
<accession>A0A5P9JTQ8</accession>
<feature type="chain" id="PRO_5024882909" evidence="3">
    <location>
        <begin position="24"/>
        <end position="93"/>
    </location>
</feature>
<dbReference type="RefSeq" id="WP_152585652.1">
    <property type="nucleotide sequence ID" value="NZ_CP045423.1"/>
</dbReference>
<feature type="region of interest" description="Disordered" evidence="2">
    <location>
        <begin position="70"/>
        <end position="93"/>
    </location>
</feature>
<evidence type="ECO:0000256" key="1">
    <source>
        <dbReference type="SAM" id="Coils"/>
    </source>
</evidence>
<sequence length="93" mass="10512">MRKAPKTVVCLSLALAVAWPAAAQTRLPRKSPAERRVQEINRDLQQQQRLQRFEQQNQFETNQLRQSIDRQRTFGNPTPPAGIRTCPAGSVGC</sequence>
<dbReference type="EMBL" id="CP045423">
    <property type="protein sequence ID" value="QFU16007.1"/>
    <property type="molecule type" value="Genomic_DNA"/>
</dbReference>
<keyword evidence="3" id="KW-0732">Signal</keyword>
<reference evidence="4 5" key="1">
    <citation type="submission" date="2019-10" db="EMBL/GenBank/DDBJ databases">
        <title>Isolation, Identification of Microvirga thermotolerans HR1, a novel thermophilic bacterium and Comparative Genomics of the genus Microvirga.</title>
        <authorList>
            <person name="Li J."/>
            <person name="Zhang W."/>
            <person name="Lin M."/>
            <person name="Wang J."/>
        </authorList>
    </citation>
    <scope>NUCLEOTIDE SEQUENCE [LARGE SCALE GENOMIC DNA]</scope>
    <source>
        <strain evidence="4 5">HR1</strain>
    </source>
</reference>
<organism evidence="4 5">
    <name type="scientific">Microvirga thermotolerans</name>
    <dbReference type="NCBI Taxonomy" id="2651334"/>
    <lineage>
        <taxon>Bacteria</taxon>
        <taxon>Pseudomonadati</taxon>
        <taxon>Pseudomonadota</taxon>
        <taxon>Alphaproteobacteria</taxon>
        <taxon>Hyphomicrobiales</taxon>
        <taxon>Methylobacteriaceae</taxon>
        <taxon>Microvirga</taxon>
    </lineage>
</organism>